<keyword evidence="1 2" id="KW-0808">Transferase</keyword>
<gene>
    <name evidence="2" type="primary">metXA</name>
    <name evidence="5" type="ORF">RWH43_01130</name>
</gene>
<dbReference type="PIRSF" id="PIRSF000443">
    <property type="entry name" value="Homoser_Ac_trans"/>
    <property type="match status" value="1"/>
</dbReference>
<dbReference type="PANTHER" id="PTHR32268">
    <property type="entry name" value="HOMOSERINE O-ACETYLTRANSFERASE"/>
    <property type="match status" value="1"/>
</dbReference>
<dbReference type="NCBIfam" id="NF001209">
    <property type="entry name" value="PRK00175.1"/>
    <property type="match status" value="1"/>
</dbReference>
<keyword evidence="2" id="KW-0028">Amino-acid biosynthesis</keyword>
<dbReference type="GO" id="GO:0004414">
    <property type="term" value="F:homoserine O-acetyltransferase activity"/>
    <property type="evidence" value="ECO:0007669"/>
    <property type="project" value="UniProtKB-EC"/>
</dbReference>
<dbReference type="InterPro" id="IPR008220">
    <property type="entry name" value="HAT_MetX-like"/>
</dbReference>
<proteinExistence type="inferred from homology"/>
<evidence type="ECO:0000256" key="1">
    <source>
        <dbReference type="ARBA" id="ARBA00022679"/>
    </source>
</evidence>
<keyword evidence="2" id="KW-0963">Cytoplasm</keyword>
<reference evidence="5 6" key="1">
    <citation type="submission" date="2023-09" db="EMBL/GenBank/DDBJ databases">
        <title>Microbacterium fusihabitans sp. nov., Microbacterium phycihabitans sp. nov., and Microbacterium cervinum sp. nov., isolated from dried seaweeds of beach.</title>
        <authorList>
            <person name="Lee S.D."/>
        </authorList>
    </citation>
    <scope>NUCLEOTIDE SEQUENCE [LARGE SCALE GENOMIC DNA]</scope>
    <source>
        <strain evidence="5 6">KSW2-21</strain>
    </source>
</reference>
<dbReference type="SUPFAM" id="SSF53474">
    <property type="entry name" value="alpha/beta-Hydrolases"/>
    <property type="match status" value="1"/>
</dbReference>
<keyword evidence="6" id="KW-1185">Reference proteome</keyword>
<comment type="catalytic activity">
    <reaction evidence="2">
        <text>L-homoserine + acetyl-CoA = O-acetyl-L-homoserine + CoA</text>
        <dbReference type="Rhea" id="RHEA:13701"/>
        <dbReference type="ChEBI" id="CHEBI:57287"/>
        <dbReference type="ChEBI" id="CHEBI:57288"/>
        <dbReference type="ChEBI" id="CHEBI:57476"/>
        <dbReference type="ChEBI" id="CHEBI:57716"/>
        <dbReference type="EC" id="2.3.1.31"/>
    </reaction>
</comment>
<feature type="binding site" evidence="2">
    <location>
        <position position="254"/>
    </location>
    <ligand>
        <name>substrate</name>
    </ligand>
</feature>
<comment type="function">
    <text evidence="2">Transfers an acetyl group from acetyl-CoA to L-homoserine, forming acetyl-L-homoserine.</text>
</comment>
<comment type="pathway">
    <text evidence="2">Amino-acid biosynthesis; L-methionine biosynthesis via de novo pathway; O-acetyl-L-homoserine from L-homoserine: step 1/1.</text>
</comment>
<keyword evidence="2" id="KW-0486">Methionine biosynthesis</keyword>
<dbReference type="EMBL" id="JAWDIU010000001">
    <property type="protein sequence ID" value="MDU0325346.1"/>
    <property type="molecule type" value="Genomic_DNA"/>
</dbReference>
<evidence type="ECO:0000313" key="6">
    <source>
        <dbReference type="Proteomes" id="UP001256673"/>
    </source>
</evidence>
<feature type="active site" evidence="2">
    <location>
        <position position="348"/>
    </location>
</feature>
<evidence type="ECO:0000259" key="4">
    <source>
        <dbReference type="Pfam" id="PF00561"/>
    </source>
</evidence>
<accession>A0ABU3RR18</accession>
<dbReference type="InterPro" id="IPR029058">
    <property type="entry name" value="AB_hydrolase_fold"/>
</dbReference>
<comment type="subcellular location">
    <subcellularLocation>
        <location evidence="2">Cytoplasm</location>
    </subcellularLocation>
</comment>
<comment type="similarity">
    <text evidence="2">Belongs to the AB hydrolase superfamily. MetX family.</text>
</comment>
<dbReference type="InterPro" id="IPR000073">
    <property type="entry name" value="AB_hydrolase_1"/>
</dbReference>
<dbReference type="Proteomes" id="UP001256673">
    <property type="component" value="Unassembled WGS sequence"/>
</dbReference>
<sequence length="401" mass="43025">MDWQISEDTVPSAPVTEADARSLLGRPPATGAWRDGDPVGDRRFASFGEFRTETGGTLPGIRLAYETWGELSPTRDNAVLILHALTGDSHVRGAAGPGHATAGWWSDLVGPGAAIDTDRFFVVAPNMLGGCQGSTGPASIAPDGYEWASRFPYLTIRDQVSAQALLADQLGIGSWHAVVGGSMGGMHAIEWAVGHPDRVERAAILSAPPITTADQIALNSVQMDTVRMDPRFAGGEYYDAGDGDGPHRGLALARRMALLNYRSPTELNSRFQRSWQSGVSPLGRGGRFAVESYLDFHGNKFTRRFDANSYLTLVEAMNSHDVGRDRDGVDDALGRVTATTLVLGIDSDRLFPIDGQHRIARGIRNTLDGDAAVVLSSDFGHDGFLIETAAVATHLRRLFAS</sequence>
<dbReference type="NCBIfam" id="TIGR01392">
    <property type="entry name" value="homoserO_Ac_trn"/>
    <property type="match status" value="1"/>
</dbReference>
<comment type="caution">
    <text evidence="2">Lacks conserved residue(s) required for the propagation of feature annotation.</text>
</comment>
<dbReference type="Gene3D" id="1.10.1740.110">
    <property type="match status" value="1"/>
</dbReference>
<dbReference type="RefSeq" id="WP_251504384.1">
    <property type="nucleotide sequence ID" value="NZ_JAWDIU010000001.1"/>
</dbReference>
<feature type="domain" description="AB hydrolase-1" evidence="4">
    <location>
        <begin position="77"/>
        <end position="386"/>
    </location>
</feature>
<dbReference type="PANTHER" id="PTHR32268:SF11">
    <property type="entry name" value="HOMOSERINE O-ACETYLTRANSFERASE"/>
    <property type="match status" value="1"/>
</dbReference>
<evidence type="ECO:0000256" key="2">
    <source>
        <dbReference type="HAMAP-Rule" id="MF_00296"/>
    </source>
</evidence>
<dbReference type="Gene3D" id="3.40.50.1820">
    <property type="entry name" value="alpha/beta hydrolase"/>
    <property type="match status" value="1"/>
</dbReference>
<dbReference type="HAMAP" id="MF_00296">
    <property type="entry name" value="MetX_acyltransf"/>
    <property type="match status" value="1"/>
</dbReference>
<evidence type="ECO:0000256" key="3">
    <source>
        <dbReference type="SAM" id="MobiDB-lite"/>
    </source>
</evidence>
<feature type="region of interest" description="Disordered" evidence="3">
    <location>
        <begin position="1"/>
        <end position="40"/>
    </location>
</feature>
<feature type="active site" evidence="2">
    <location>
        <position position="381"/>
    </location>
</feature>
<organism evidence="5 6">
    <name type="scientific">Microbacterium algihabitans</name>
    <dbReference type="NCBI Taxonomy" id="3075992"/>
    <lineage>
        <taxon>Bacteria</taxon>
        <taxon>Bacillati</taxon>
        <taxon>Actinomycetota</taxon>
        <taxon>Actinomycetes</taxon>
        <taxon>Micrococcales</taxon>
        <taxon>Microbacteriaceae</taxon>
        <taxon>Microbacterium</taxon>
    </lineage>
</organism>
<protein>
    <recommendedName>
        <fullName evidence="2">Homoserine O-acetyltransferase</fullName>
        <shortName evidence="2">HAT</shortName>
        <ecNumber evidence="2">2.3.1.31</ecNumber>
    </recommendedName>
    <alternativeName>
        <fullName evidence="2">Homoserine transacetylase</fullName>
        <shortName evidence="2">HTA</shortName>
    </alternativeName>
</protein>
<name>A0ABU3RR18_9MICO</name>
<evidence type="ECO:0000313" key="5">
    <source>
        <dbReference type="EMBL" id="MDU0325346.1"/>
    </source>
</evidence>
<feature type="active site" description="Nucleophile" evidence="2">
    <location>
        <position position="182"/>
    </location>
</feature>
<comment type="subunit">
    <text evidence="2">Homodimer.</text>
</comment>
<dbReference type="Pfam" id="PF00561">
    <property type="entry name" value="Abhydrolase_1"/>
    <property type="match status" value="1"/>
</dbReference>
<feature type="binding site" evidence="2">
    <location>
        <position position="382"/>
    </location>
    <ligand>
        <name>substrate</name>
    </ligand>
</feature>
<comment type="caution">
    <text evidence="5">The sequence shown here is derived from an EMBL/GenBank/DDBJ whole genome shotgun (WGS) entry which is preliminary data.</text>
</comment>
<keyword evidence="2 5" id="KW-0012">Acyltransferase</keyword>
<dbReference type="EC" id="2.3.1.31" evidence="2"/>